<evidence type="ECO:0000259" key="1">
    <source>
        <dbReference type="SMART" id="SM00871"/>
    </source>
</evidence>
<accession>A0A399G4P5</accession>
<keyword evidence="3" id="KW-1185">Reference proteome</keyword>
<protein>
    <submittedName>
        <fullName evidence="2">GyrI-like domain-containing protein</fullName>
    </submittedName>
</protein>
<dbReference type="SUPFAM" id="SSF55136">
    <property type="entry name" value="Probable bacterial effector-binding domain"/>
    <property type="match status" value="1"/>
</dbReference>
<name>A0A399G4P5_9ACTN</name>
<evidence type="ECO:0000313" key="3">
    <source>
        <dbReference type="Proteomes" id="UP000265719"/>
    </source>
</evidence>
<dbReference type="InterPro" id="IPR011256">
    <property type="entry name" value="Reg_factor_effector_dom_sf"/>
</dbReference>
<dbReference type="Pfam" id="PF06445">
    <property type="entry name" value="GyrI-like"/>
    <property type="match status" value="1"/>
</dbReference>
<dbReference type="RefSeq" id="WP_068693322.1">
    <property type="nucleotide sequence ID" value="NZ_CP063196.1"/>
</dbReference>
<feature type="domain" description="AraC effector-binding" evidence="1">
    <location>
        <begin position="3"/>
        <end position="164"/>
    </location>
</feature>
<dbReference type="InterPro" id="IPR010499">
    <property type="entry name" value="AraC_E-bd"/>
</dbReference>
<gene>
    <name evidence="2" type="ORF">NI17_006300</name>
</gene>
<dbReference type="SMART" id="SM00871">
    <property type="entry name" value="AraC_E_bind"/>
    <property type="match status" value="1"/>
</dbReference>
<dbReference type="Gene3D" id="3.20.80.10">
    <property type="entry name" value="Regulatory factor, effector binding domain"/>
    <property type="match status" value="1"/>
</dbReference>
<dbReference type="KEGG" id="thao:NI17_006300"/>
<dbReference type="InterPro" id="IPR029442">
    <property type="entry name" value="GyrI-like"/>
</dbReference>
<sequence length="166" mass="18371">MSTEPRIEVRAEQPCVSVPIRVPLREWGRANALVPEVFGWLEGRGIAPGGPLFYRYRVVGGMDEEFHLEVGVPVGEAVAGDGRVVAGHVPGGSYAVLTHHGHPDRIGESFAALEEWARRRGVAWATRQVDGRRVWDGRFEFYLTDPAVQPDPEKWSVEIAYLLADG</sequence>
<dbReference type="OrthoDB" id="64208at2"/>
<dbReference type="AlphaFoldDB" id="A0A399G4P5"/>
<reference evidence="2" key="1">
    <citation type="submission" date="2020-10" db="EMBL/GenBank/DDBJ databases">
        <title>De novo genome project of the cellulose decomposer Thermobifida halotolerans type strain.</title>
        <authorList>
            <person name="Nagy I."/>
            <person name="Horvath B."/>
            <person name="Kukolya J."/>
            <person name="Nagy I."/>
            <person name="Orsini M."/>
        </authorList>
    </citation>
    <scope>NUCLEOTIDE SEQUENCE</scope>
    <source>
        <strain evidence="2">DSM 44931</strain>
    </source>
</reference>
<dbReference type="EMBL" id="CP063196">
    <property type="protein sequence ID" value="UOE20797.1"/>
    <property type="molecule type" value="Genomic_DNA"/>
</dbReference>
<proteinExistence type="predicted"/>
<evidence type="ECO:0000313" key="2">
    <source>
        <dbReference type="EMBL" id="UOE20797.1"/>
    </source>
</evidence>
<organism evidence="2 3">
    <name type="scientific">Thermobifida halotolerans</name>
    <dbReference type="NCBI Taxonomy" id="483545"/>
    <lineage>
        <taxon>Bacteria</taxon>
        <taxon>Bacillati</taxon>
        <taxon>Actinomycetota</taxon>
        <taxon>Actinomycetes</taxon>
        <taxon>Streptosporangiales</taxon>
        <taxon>Nocardiopsidaceae</taxon>
        <taxon>Thermobifida</taxon>
    </lineage>
</organism>
<dbReference type="Proteomes" id="UP000265719">
    <property type="component" value="Chromosome"/>
</dbReference>